<feature type="domain" description="Major facilitator superfamily (MFS) profile" evidence="18">
    <location>
        <begin position="1432"/>
        <end position="1827"/>
    </location>
</feature>
<dbReference type="InterPro" id="IPR020846">
    <property type="entry name" value="MFS_dom"/>
</dbReference>
<evidence type="ECO:0000256" key="10">
    <source>
        <dbReference type="ARBA" id="ARBA00022786"/>
    </source>
</evidence>
<feature type="transmembrane region" description="Helical" evidence="17">
    <location>
        <begin position="1503"/>
        <end position="1522"/>
    </location>
</feature>
<dbReference type="InterPro" id="IPR036259">
    <property type="entry name" value="MFS_trans_sf"/>
</dbReference>
<evidence type="ECO:0000256" key="8">
    <source>
        <dbReference type="ARBA" id="ARBA00022574"/>
    </source>
</evidence>
<dbReference type="SUPFAM" id="SSF54518">
    <property type="entry name" value="Tubby C-terminal domain-like"/>
    <property type="match status" value="2"/>
</dbReference>
<dbReference type="InterPro" id="IPR001680">
    <property type="entry name" value="WD40_rpt"/>
</dbReference>
<keyword evidence="20" id="KW-1185">Reference proteome</keyword>
<dbReference type="SUPFAM" id="SSF49842">
    <property type="entry name" value="TNF-like"/>
    <property type="match status" value="1"/>
</dbReference>
<feature type="transmembrane region" description="Helical" evidence="17">
    <location>
        <begin position="1472"/>
        <end position="1491"/>
    </location>
</feature>
<protein>
    <recommendedName>
        <fullName evidence="12">Tubby-related protein 4</fullName>
    </recommendedName>
    <alternativeName>
        <fullName evidence="14">Tubby superfamily protein</fullName>
    </alternativeName>
    <alternativeName>
        <fullName evidence="13">Tubby-like protein 4</fullName>
    </alternativeName>
</protein>
<dbReference type="SUPFAM" id="SSF50978">
    <property type="entry name" value="WD40 repeat-like"/>
    <property type="match status" value="1"/>
</dbReference>
<feature type="transmembrane region" description="Helical" evidence="17">
    <location>
        <begin position="1772"/>
        <end position="1793"/>
    </location>
</feature>
<evidence type="ECO:0000256" key="16">
    <source>
        <dbReference type="SAM" id="MobiDB-lite"/>
    </source>
</evidence>
<dbReference type="InterPro" id="IPR036322">
    <property type="entry name" value="WD40_repeat_dom_sf"/>
</dbReference>
<feature type="transmembrane region" description="Helical" evidence="17">
    <location>
        <begin position="1677"/>
        <end position="1696"/>
    </location>
</feature>
<dbReference type="Pfam" id="PF07690">
    <property type="entry name" value="MFS_1"/>
    <property type="match status" value="1"/>
</dbReference>
<dbReference type="Gene3D" id="1.20.1250.20">
    <property type="entry name" value="MFS general substrate transporter like domains"/>
    <property type="match status" value="1"/>
</dbReference>
<dbReference type="Proteomes" id="UP000324632">
    <property type="component" value="Chromosome 15"/>
</dbReference>
<evidence type="ECO:0000256" key="9">
    <source>
        <dbReference type="ARBA" id="ARBA00022737"/>
    </source>
</evidence>
<evidence type="ECO:0000256" key="3">
    <source>
        <dbReference type="ARBA" id="ARBA00004906"/>
    </source>
</evidence>
<evidence type="ECO:0000256" key="13">
    <source>
        <dbReference type="ARBA" id="ARBA00075708"/>
    </source>
</evidence>
<keyword evidence="10" id="KW-0833">Ubl conjugation pathway</keyword>
<dbReference type="CDD" id="cd17385">
    <property type="entry name" value="MFS_SLC18B1"/>
    <property type="match status" value="1"/>
</dbReference>
<keyword evidence="17" id="KW-0472">Membrane</keyword>
<evidence type="ECO:0000256" key="4">
    <source>
        <dbReference type="ARBA" id="ARBA00007129"/>
    </source>
</evidence>
<evidence type="ECO:0000313" key="19">
    <source>
        <dbReference type="EMBL" id="KAA0710857.1"/>
    </source>
</evidence>
<dbReference type="GO" id="GO:0022857">
    <property type="term" value="F:transmembrane transporter activity"/>
    <property type="evidence" value="ECO:0007669"/>
    <property type="project" value="InterPro"/>
</dbReference>
<keyword evidence="6" id="KW-0963">Cytoplasm</keyword>
<dbReference type="EMBL" id="SOYY01000015">
    <property type="protein sequence ID" value="KAA0710857.1"/>
    <property type="molecule type" value="Genomic_DNA"/>
</dbReference>
<feature type="region of interest" description="Disordered" evidence="16">
    <location>
        <begin position="1190"/>
        <end position="1362"/>
    </location>
</feature>
<name>A0A5A9NRN0_9TELE</name>
<dbReference type="InterPro" id="IPR025659">
    <property type="entry name" value="Tubby-like_C"/>
</dbReference>
<dbReference type="FunFam" id="2.130.10.10:FF:000262">
    <property type="entry name" value="Tubby like protein 4"/>
    <property type="match status" value="1"/>
</dbReference>
<keyword evidence="8 15" id="KW-0853">WD repeat</keyword>
<gene>
    <name evidence="19" type="ORF">E1301_Tti003035</name>
</gene>
<accession>A0A5A9NRN0</accession>
<comment type="subcellular location">
    <subcellularLocation>
        <location evidence="2">Cytoplasm</location>
    </subcellularLocation>
    <subcellularLocation>
        <location evidence="1">Membrane</location>
        <topology evidence="1">Multi-pass membrane protein</topology>
    </subcellularLocation>
</comment>
<evidence type="ECO:0000256" key="7">
    <source>
        <dbReference type="ARBA" id="ARBA00022553"/>
    </source>
</evidence>
<dbReference type="PANTHER" id="PTHR16517">
    <property type="entry name" value="TUBBY-RELATED"/>
    <property type="match status" value="1"/>
</dbReference>
<organism evidence="19 20">
    <name type="scientific">Triplophysa tibetana</name>
    <dbReference type="NCBI Taxonomy" id="1572043"/>
    <lineage>
        <taxon>Eukaryota</taxon>
        <taxon>Metazoa</taxon>
        <taxon>Chordata</taxon>
        <taxon>Craniata</taxon>
        <taxon>Vertebrata</taxon>
        <taxon>Euteleostomi</taxon>
        <taxon>Actinopterygii</taxon>
        <taxon>Neopterygii</taxon>
        <taxon>Teleostei</taxon>
        <taxon>Ostariophysi</taxon>
        <taxon>Cypriniformes</taxon>
        <taxon>Nemacheilidae</taxon>
        <taxon>Triplophysa</taxon>
    </lineage>
</organism>
<keyword evidence="17" id="KW-0812">Transmembrane</keyword>
<evidence type="ECO:0000313" key="20">
    <source>
        <dbReference type="Proteomes" id="UP000324632"/>
    </source>
</evidence>
<feature type="transmembrane region" description="Helical" evidence="17">
    <location>
        <begin position="1568"/>
        <end position="1586"/>
    </location>
</feature>
<keyword evidence="7" id="KW-0597">Phosphoprotein</keyword>
<dbReference type="FunFam" id="3.20.90.10:FF:000002">
    <property type="entry name" value="Tubby like protein 4"/>
    <property type="match status" value="1"/>
</dbReference>
<keyword evidence="9" id="KW-0677">Repeat</keyword>
<dbReference type="Gene3D" id="3.20.90.10">
    <property type="entry name" value="Tubby Protein, Chain A"/>
    <property type="match status" value="1"/>
</dbReference>
<feature type="region of interest" description="Disordered" evidence="16">
    <location>
        <begin position="520"/>
        <end position="576"/>
    </location>
</feature>
<dbReference type="Gene3D" id="2.130.10.10">
    <property type="entry name" value="YVTN repeat-like/Quinoprotein amine dehydrogenase"/>
    <property type="match status" value="1"/>
</dbReference>
<reference evidence="19 20" key="1">
    <citation type="journal article" date="2019" name="Mol. Ecol. Resour.">
        <title>Chromosome-level genome assembly of Triplophysa tibetana, a fish adapted to the harsh high-altitude environment of the Tibetan Plateau.</title>
        <authorList>
            <person name="Yang X."/>
            <person name="Liu H."/>
            <person name="Ma Z."/>
            <person name="Zou Y."/>
            <person name="Zou M."/>
            <person name="Mao Y."/>
            <person name="Li X."/>
            <person name="Wang H."/>
            <person name="Chen T."/>
            <person name="Wang W."/>
            <person name="Yang R."/>
        </authorList>
    </citation>
    <scope>NUCLEOTIDE SEQUENCE [LARGE SCALE GENOMIC DNA]</scope>
    <source>
        <strain evidence="19">TTIB1903HZAU</strain>
        <tissue evidence="19">Muscle</tissue>
    </source>
</reference>
<dbReference type="InterPro" id="IPR056159">
    <property type="entry name" value="Beta-prop_IFT121_TULP_N"/>
</dbReference>
<dbReference type="SUPFAM" id="SSF103473">
    <property type="entry name" value="MFS general substrate transporter"/>
    <property type="match status" value="1"/>
</dbReference>
<evidence type="ECO:0000256" key="11">
    <source>
        <dbReference type="ARBA" id="ARBA00056629"/>
    </source>
</evidence>
<dbReference type="InterPro" id="IPR015943">
    <property type="entry name" value="WD40/YVTN_repeat-like_dom_sf"/>
</dbReference>
<feature type="transmembrane region" description="Helical" evidence="17">
    <location>
        <begin position="1639"/>
        <end position="1665"/>
    </location>
</feature>
<feature type="transmembrane region" description="Helical" evidence="17">
    <location>
        <begin position="1598"/>
        <end position="1618"/>
    </location>
</feature>
<feature type="transmembrane region" description="Helical" evidence="17">
    <location>
        <begin position="1528"/>
        <end position="1556"/>
    </location>
</feature>
<keyword evidence="5" id="KW-0488">Methylation</keyword>
<comment type="caution">
    <text evidence="19">The sequence shown here is derived from an EMBL/GenBank/DDBJ whole genome shotgun (WGS) entry which is preliminary data.</text>
</comment>
<feature type="transmembrane region" description="Helical" evidence="17">
    <location>
        <begin position="1734"/>
        <end position="1760"/>
    </location>
</feature>
<sequence>MLAAVEHGPVLCSDSNILCLSWKGRVPKSEKEKPVCRRRYYEEGWLATGNARGVVGVTFTSSHCRRDRNTPQRINFNLRGHNSEVVLVRWNEPFQKLATCDMEGGIFVWIQYEGRWSVELVNDRGAQVSDFTWSHDGTQALIAYRDGFVLVGSVSGQRHWSSEINLESQITCGIWTPDDQQVLFGTADGQVIVMDCHGRMLAHVLLHESDGIVGMSWNCPDFLVENSTESDTESDDPLPTQVQNLKPVLTVSFISGDISLMNNFDDLSPNIIRSGLKDVEVQWCSQGDLLAVAGMERHGLPSDSACASIMRNALVKFYNVQGEHIYTLETPAQRPITTICWGHRDSRLFLACGPALYVVRVEHRVASLQLLCQQGIASALKEERDVGKLNMPSLLCSYVTTAFIPTLKPPIPDPNNIRDFVSYPTAGNERLHCTMKRSEENPEAGGPCYTLYLEHLGGLVPILKGRRISKLRPEFVIMDPKMDSKADEVCVNGMISYMTDSCNCSDSSDIELSDEWVGRKSPKLSRGNRSPKLPRYSKHIRMSRESRKSPKLAQTSQEMSRSPRLPKKAPVRSPSISRREFPVDGFSEHNYLAQVTSNIWGTKFKIVGLATFLPANLGAVIYKTSLLHLQPRQMTIYLPEVRKISLDFMSLPVFNPNVFSEDEDDLPVMGPSGESADNPPCTVNIPIAPIHSPAQAMHGGICCRSRPHYCPSGLLVSNENGNTLSTDACFTKDEFSLHSLSLQYQTPLGYERITTFDSSGNVEEVCRPRRRLIRNQNAYGMQGMGSSATLKVSSSENKKVLLPYSSATLSRLSVPRYSIPSGDPPPYPDTVNQISTIRGPPQRIDSGLIHATLRRDRRESTLKVPQMVDAVRTLPTKSKMNGSLTLSYQPRIPSALYTCTQCSSNTSSTSVSVTGGGTNSSGIAGGTVIRQEFPTGKGSQHSTIIVHSKSASPLASQSSYNLLSPIDNSRDRTVYVNSAFTEDETLSQQCHLEKSVRHLTLGDVNLTVKRPPPYQWDSPAAEQLWIPQDQNLLPVPPGPHKPTFILSQQHTLDINRLPFVLSTKPPTNPSSMTLPSHYQLSLSHFPTVVGHGGPQLQPLQSSGHPCPPNDMVGSSPFNQPDPTLVLPPGYTANLTNLGCCTLPPMYPGASSCNNLQLNPMSLHPWSTYSTCPPMPDHSATLPSKTHQIMEKPVLSPPPPPPAPPPPPPPPPLPPPPPPVEHLNHQITSEAVAESGDSFQEQTSLNESPIPQGAERFSKKSRKRLDSRVEEANMSGVSEGKSKKDSRTLPDFNSLISSPRLGNREKKKPKGQKESLNKAKKLSRTSNEFQDSSESEPELFISSDELMNQSQSSKKGWKSKRNLRTAGELEEIKSRKANEREDRSLGSQGFVYVMANKQPLWNEATQVYQLDFGGRVTQESAKNFQIELDGRQVMQFGRIDGNAYILDFQYPFSAVQAFAVALANAKKKGVSQAMIGLIFGIYALCTLVGSLVLGKYIVQIGAKFMIIAGLFVSSGCTVLFGFLDQVSDGTVFIVLCFITRCINAVGFSAAVTSSFAISAKVFPDNIATVLGFMEIFTGLGLILGPPLGGWLYQLFGYEIPFVVTGCLLFAAVPLNMWILPSFDAVPSQDSFFRLCTRIKILLICFVVFTVSSGIGFIDATLSIFAIEKLNLSAGRVGLLMIGLSLPYGAASPVFGIISDKYPSIRKWMMVIGGMATGVSFCFLGPLPVFHMKSQLWLTVLVLVVVGFSVCMTCIPTFAEMIHCAHENGFEEGLSTLGLVSGLFSAVWSAGMFFGPTVGGYITQVLNFEWSAGIQGALAFLAVAKDQQD</sequence>
<keyword evidence="17" id="KW-1133">Transmembrane helix</keyword>
<dbReference type="PROSITE" id="PS50082">
    <property type="entry name" value="WD_REPEATS_2"/>
    <property type="match status" value="1"/>
</dbReference>
<comment type="function">
    <text evidence="11">May be a substrate-recognition component of a SCF-like ECS (Elongin-Cullin-SOCS-box protein) E3 ubiquitin ligase complex which mediates the ubiquitination and subsequent proteasomal degradation of target proteins.</text>
</comment>
<feature type="compositionally biased region" description="Polar residues" evidence="16">
    <location>
        <begin position="1236"/>
        <end position="1248"/>
    </location>
</feature>
<feature type="repeat" description="WD" evidence="15">
    <location>
        <begin position="78"/>
        <end position="109"/>
    </location>
</feature>
<evidence type="ECO:0000256" key="12">
    <source>
        <dbReference type="ARBA" id="ARBA00071888"/>
    </source>
</evidence>
<comment type="similarity">
    <text evidence="4">Belongs to the TUB family.</text>
</comment>
<evidence type="ECO:0000256" key="2">
    <source>
        <dbReference type="ARBA" id="ARBA00004496"/>
    </source>
</evidence>
<evidence type="ECO:0000259" key="18">
    <source>
        <dbReference type="PROSITE" id="PS50850"/>
    </source>
</evidence>
<dbReference type="GO" id="GO:0016020">
    <property type="term" value="C:membrane"/>
    <property type="evidence" value="ECO:0007669"/>
    <property type="project" value="UniProtKB-SubCell"/>
</dbReference>
<proteinExistence type="inferred from homology"/>
<evidence type="ECO:0000256" key="15">
    <source>
        <dbReference type="PROSITE-ProRule" id="PRU00221"/>
    </source>
</evidence>
<dbReference type="InterPro" id="IPR011701">
    <property type="entry name" value="MFS"/>
</dbReference>
<dbReference type="GO" id="GO:0005737">
    <property type="term" value="C:cytoplasm"/>
    <property type="evidence" value="ECO:0007669"/>
    <property type="project" value="UniProtKB-SubCell"/>
</dbReference>
<dbReference type="InterPro" id="IPR008983">
    <property type="entry name" value="Tumour_necrosis_fac-like_dom"/>
</dbReference>
<evidence type="ECO:0000256" key="1">
    <source>
        <dbReference type="ARBA" id="ARBA00004141"/>
    </source>
</evidence>
<dbReference type="PANTHER" id="PTHR16517:SF115">
    <property type="entry name" value="TUBBY-RELATED PROTEIN 4"/>
    <property type="match status" value="1"/>
</dbReference>
<evidence type="ECO:0000256" key="6">
    <source>
        <dbReference type="ARBA" id="ARBA00022490"/>
    </source>
</evidence>
<evidence type="ECO:0000256" key="17">
    <source>
        <dbReference type="SAM" id="Phobius"/>
    </source>
</evidence>
<evidence type="ECO:0000256" key="5">
    <source>
        <dbReference type="ARBA" id="ARBA00022481"/>
    </source>
</evidence>
<dbReference type="Pfam" id="PF24797">
    <property type="entry name" value="Beta-prop_WDR35_TULP_N"/>
    <property type="match status" value="1"/>
</dbReference>
<feature type="transmembrane region" description="Helical" evidence="17">
    <location>
        <begin position="1708"/>
        <end position="1728"/>
    </location>
</feature>
<evidence type="ECO:0000256" key="14">
    <source>
        <dbReference type="ARBA" id="ARBA00077697"/>
    </source>
</evidence>
<dbReference type="PROSITE" id="PS50850">
    <property type="entry name" value="MFS"/>
    <property type="match status" value="1"/>
</dbReference>
<feature type="compositionally biased region" description="Pro residues" evidence="16">
    <location>
        <begin position="1194"/>
        <end position="1219"/>
    </location>
</feature>
<comment type="pathway">
    <text evidence="3">Protein modification; protein ubiquitination.</text>
</comment>